<keyword evidence="2" id="KW-1185">Reference proteome</keyword>
<accession>A0AAW0CGU3</accession>
<comment type="caution">
    <text evidence="1">The sequence shown here is derived from an EMBL/GenBank/DDBJ whole genome shotgun (WGS) entry which is preliminary data.</text>
</comment>
<reference evidence="1 2" key="1">
    <citation type="journal article" date="2024" name="J Genomics">
        <title>Draft genome sequencing and assembly of Favolaschia claudopus CIRM-BRFM 2984 isolated from oak limbs.</title>
        <authorList>
            <person name="Navarro D."/>
            <person name="Drula E."/>
            <person name="Chaduli D."/>
            <person name="Cazenave R."/>
            <person name="Ahrendt S."/>
            <person name="Wang J."/>
            <person name="Lipzen A."/>
            <person name="Daum C."/>
            <person name="Barry K."/>
            <person name="Grigoriev I.V."/>
            <person name="Favel A."/>
            <person name="Rosso M.N."/>
            <person name="Martin F."/>
        </authorList>
    </citation>
    <scope>NUCLEOTIDE SEQUENCE [LARGE SCALE GENOMIC DNA]</scope>
    <source>
        <strain evidence="1 2">CIRM-BRFM 2984</strain>
    </source>
</reference>
<sequence>MYFLDPQTCLNPCVDAPQKYTPHKKCTPLTVTKNAQVVVKHAEKRAKKANGTGDSKSAKALHKDLEAYKNGELTPRLQTQLHVACVYHISAFSTMYSGRREENKKQLVRPRLPLLIVADIGLSTECPQTHSFPHLAIKTVPKVILGVNSTSFDDFQ</sequence>
<gene>
    <name evidence="1" type="ORF">R3P38DRAFT_2771088</name>
</gene>
<protein>
    <submittedName>
        <fullName evidence="1">Uncharacterized protein</fullName>
    </submittedName>
</protein>
<dbReference type="AlphaFoldDB" id="A0AAW0CGU3"/>
<dbReference type="Proteomes" id="UP001362999">
    <property type="component" value="Unassembled WGS sequence"/>
</dbReference>
<evidence type="ECO:0000313" key="2">
    <source>
        <dbReference type="Proteomes" id="UP001362999"/>
    </source>
</evidence>
<proteinExistence type="predicted"/>
<dbReference type="EMBL" id="JAWWNJ010000018">
    <property type="protein sequence ID" value="KAK7037069.1"/>
    <property type="molecule type" value="Genomic_DNA"/>
</dbReference>
<organism evidence="1 2">
    <name type="scientific">Favolaschia claudopus</name>
    <dbReference type="NCBI Taxonomy" id="2862362"/>
    <lineage>
        <taxon>Eukaryota</taxon>
        <taxon>Fungi</taxon>
        <taxon>Dikarya</taxon>
        <taxon>Basidiomycota</taxon>
        <taxon>Agaricomycotina</taxon>
        <taxon>Agaricomycetes</taxon>
        <taxon>Agaricomycetidae</taxon>
        <taxon>Agaricales</taxon>
        <taxon>Marasmiineae</taxon>
        <taxon>Mycenaceae</taxon>
        <taxon>Favolaschia</taxon>
    </lineage>
</organism>
<evidence type="ECO:0000313" key="1">
    <source>
        <dbReference type="EMBL" id="KAK7037069.1"/>
    </source>
</evidence>
<name>A0AAW0CGU3_9AGAR</name>